<feature type="domain" description="N-acetyltransferase" evidence="1">
    <location>
        <begin position="7"/>
        <end position="169"/>
    </location>
</feature>
<dbReference type="Pfam" id="PF13302">
    <property type="entry name" value="Acetyltransf_3"/>
    <property type="match status" value="1"/>
</dbReference>
<evidence type="ECO:0000313" key="3">
    <source>
        <dbReference type="Proteomes" id="UP001138686"/>
    </source>
</evidence>
<reference evidence="2" key="1">
    <citation type="submission" date="2021-07" db="EMBL/GenBank/DDBJ databases">
        <title>Aureisphaera sp. CAU 1614 isolated from sea sediment.</title>
        <authorList>
            <person name="Kim W."/>
        </authorList>
    </citation>
    <scope>NUCLEOTIDE SEQUENCE</scope>
    <source>
        <strain evidence="2">CAU 1614</strain>
    </source>
</reference>
<evidence type="ECO:0000259" key="1">
    <source>
        <dbReference type="PROSITE" id="PS51186"/>
    </source>
</evidence>
<dbReference type="InterPro" id="IPR000182">
    <property type="entry name" value="GNAT_dom"/>
</dbReference>
<dbReference type="InterPro" id="IPR051531">
    <property type="entry name" value="N-acetyltransferase"/>
</dbReference>
<proteinExistence type="predicted"/>
<dbReference type="AlphaFoldDB" id="A0A9X1JVP4"/>
<gene>
    <name evidence="2" type="ORF">KXJ69_08840</name>
</gene>
<dbReference type="PANTHER" id="PTHR43792">
    <property type="entry name" value="GNAT FAMILY, PUTATIVE (AFU_ORTHOLOGUE AFUA_3G00765)-RELATED-RELATED"/>
    <property type="match status" value="1"/>
</dbReference>
<accession>A0A9X1JVP4</accession>
<dbReference type="RefSeq" id="WP_219052726.1">
    <property type="nucleotide sequence ID" value="NZ_JAHWDP010000003.1"/>
</dbReference>
<dbReference type="Proteomes" id="UP001138686">
    <property type="component" value="Unassembled WGS sequence"/>
</dbReference>
<dbReference type="PROSITE" id="PS51186">
    <property type="entry name" value="GNAT"/>
    <property type="match status" value="1"/>
</dbReference>
<organism evidence="2 3">
    <name type="scientific">Halomarinibacterium sedimenti</name>
    <dbReference type="NCBI Taxonomy" id="2857106"/>
    <lineage>
        <taxon>Bacteria</taxon>
        <taxon>Pseudomonadati</taxon>
        <taxon>Bacteroidota</taxon>
        <taxon>Flavobacteriia</taxon>
        <taxon>Flavobacteriales</taxon>
        <taxon>Flavobacteriaceae</taxon>
        <taxon>Halomarinibacterium</taxon>
    </lineage>
</organism>
<evidence type="ECO:0000313" key="2">
    <source>
        <dbReference type="EMBL" id="MBW2938209.1"/>
    </source>
</evidence>
<dbReference type="GO" id="GO:0016747">
    <property type="term" value="F:acyltransferase activity, transferring groups other than amino-acyl groups"/>
    <property type="evidence" value="ECO:0007669"/>
    <property type="project" value="InterPro"/>
</dbReference>
<dbReference type="PANTHER" id="PTHR43792:SF1">
    <property type="entry name" value="N-ACETYLTRANSFERASE DOMAIN-CONTAINING PROTEIN"/>
    <property type="match status" value="1"/>
</dbReference>
<keyword evidence="3" id="KW-1185">Reference proteome</keyword>
<name>A0A9X1JVP4_9FLAO</name>
<comment type="caution">
    <text evidence="2">The sequence shown here is derived from an EMBL/GenBank/DDBJ whole genome shotgun (WGS) entry which is preliminary data.</text>
</comment>
<dbReference type="EMBL" id="JAHWDP010000003">
    <property type="protein sequence ID" value="MBW2938209.1"/>
    <property type="molecule type" value="Genomic_DNA"/>
</dbReference>
<sequence length="169" mass="19209">MFQTERLHLRKINPEDAPFVFELLNSPGWLQYIGDRGVSDLKKAEAYIEERYLPSYKNGLGNFIVVHKDSGKPIGSCGLYKRDNLEYPDIGFAFLPEFLGKGYGYEAAATLLEYALTDLKLEKVLGFTVDYNVASIKLLEKLGLKNVGTFQLEDDDEELLLFQITKEKT</sequence>
<protein>
    <submittedName>
        <fullName evidence="2">GNAT family N-acetyltransferase</fullName>
    </submittedName>
</protein>